<dbReference type="KEGG" id="trg:TRUGW13939_08331"/>
<feature type="compositionally biased region" description="Low complexity" evidence="7">
    <location>
        <begin position="658"/>
        <end position="670"/>
    </location>
</feature>
<evidence type="ECO:0000256" key="1">
    <source>
        <dbReference type="ARBA" id="ARBA00004123"/>
    </source>
</evidence>
<dbReference type="GO" id="GO:0000138">
    <property type="term" value="C:Golgi trans cisterna"/>
    <property type="evidence" value="ECO:0007669"/>
    <property type="project" value="TreeGrafter"/>
</dbReference>
<feature type="compositionally biased region" description="Polar residues" evidence="7">
    <location>
        <begin position="888"/>
        <end position="902"/>
    </location>
</feature>
<dbReference type="SMART" id="SM01250">
    <property type="entry name" value="KAT11"/>
    <property type="match status" value="1"/>
</dbReference>
<evidence type="ECO:0000256" key="2">
    <source>
        <dbReference type="ARBA" id="ARBA00013184"/>
    </source>
</evidence>
<feature type="non-terminal residue" evidence="8">
    <location>
        <position position="1"/>
    </location>
</feature>
<accession>A0A7H8R495</accession>
<name>A0A7H8R495_TALRU</name>
<dbReference type="EC" id="2.3.1.48" evidence="2"/>
<keyword evidence="5" id="KW-0804">Transcription</keyword>
<gene>
    <name evidence="8" type="ORF">TRUGW13939_08331</name>
</gene>
<feature type="region of interest" description="Disordered" evidence="7">
    <location>
        <begin position="1246"/>
        <end position="1302"/>
    </location>
</feature>
<organism evidence="8 9">
    <name type="scientific">Talaromyces rugulosus</name>
    <name type="common">Penicillium rugulosum</name>
    <dbReference type="NCBI Taxonomy" id="121627"/>
    <lineage>
        <taxon>Eukaryota</taxon>
        <taxon>Fungi</taxon>
        <taxon>Dikarya</taxon>
        <taxon>Ascomycota</taxon>
        <taxon>Pezizomycotina</taxon>
        <taxon>Eurotiomycetes</taxon>
        <taxon>Eurotiomycetidae</taxon>
        <taxon>Eurotiales</taxon>
        <taxon>Trichocomaceae</taxon>
        <taxon>Talaromyces</taxon>
        <taxon>Talaromyces sect. Islandici</taxon>
    </lineage>
</organism>
<keyword evidence="4" id="KW-0805">Transcription regulation</keyword>
<sequence length="1462" mass="161630">CVTSEMGASESKLVFKQGIFRLYEDKNIPADDPFWVKFWELPESSEDVFSLFTPADIRRARDSALPNLETLLLAVCSRLIVLKNHPSFPDPEFAPDKDALNCIRILTRLLPFVHEADHLEGWEEQFFWAGRKKKTRRAQVASVVLFDEANTETEEGADSPQDNDHEDVKPLGEELIDTLLDLLFYTGFTIPKLSTTKTKISYAIWQSGVGCNTAMVSTKELENNRMEVLRLLLTLTGKSMYMSPSLLPVKGVRAITYIASCPDKQVVLTLLCSLLNTTIKYNPAIWKVPYDHVVWKDPKQILVIYCLQFLLVVLLYPIPEEGRGVPPKNYYRHYFGRLHRPQDFQFLVDGMTRVLNQPMQATTSYLPGSQRSVKWAPEMLMLFWEALQCNKRFRSFIIDSNRSHEFVISCLFYAIEYRNDPSKQGVVKLCIFILQTLSVEASFGKSLNISFEAQDTLPTSIRLTGFRGSYADYLIISIHTLMTTSKGNLDAVYPALLAILNNIGAYVERLSPSACSKILQLFASMSSPSFLLANETNHTLLSALVGFINLILEYQFTKNPFLIYGILKNRRRFEALRTFTLESGQQEIERQTQIRKANSAAGDGGSNLTSQSMDDPRKTSGARSPLTHIPEESSPFAIGGDDSDEEDDDEEDDDVQNTPSQSSPSQRTSRAPSVSSSTDGTVPLQMRGMSEKARGKMPAGQMNFSRQNSLTSLSSYSATIQSASAHFTPTATWIESWVIELPLHTILTIISSILPHIPANALQTSSSPEARTLISNLPTFSEEPNIHILLSDLSPVKVHSFEWSALALGWYESLLWGFIFSSEMVVGSASNSTPGTVGVWNGTGIKLFRVQEMAAQGPSLLAPRGAVDAVGSNLVNRIGNLSFRGRPGNNQEGPNSTQSPSTREIGFSMATPQLADLLAEVLPKDIKLNVRHISTPPAQCEAIFSAPPGKEAETTFCENHFFVASLNRSKDRVDDEIAILGIEVAIYSTDRLTILFVSKADSSGYLHLLKSTAAAAAPRTASLRLISTTFLSFLIQTHQRKGVRLVLSLFARAQSQYLFPGSADNTKKHVLDDRGLIKWWCQAADPILREHAVESQGHYGDHQEDSSIDEKVESVNSSATAYLLVPGCDKYETRAFFPASARADDQGNPRWRVSYPLSQICSHPQAPPRCLIPRFPDDPKARFLWDLDEELPKTSENAEANKSGQWKSVKSLDEFWEMMSFRQECSAGRLVGFLWVVINPPGVLSSDKLSNQTQGTATAEKIKDAASSSVSSSTAPASTTAEAKFDDRSLPPSLQNPNQSETGTDAYRHAFFWPEAGRGEVILSEADYNAGNDVLLDQDFETEDLAMTGTMAWVRKVAALADVLWWGRPVTGKKEISQPTAPSSAPVATINSGLIVRKRKKDDSQDAPVPASNGSDTLPGEYNQPVSTASTTGKDAEAVPEASSEPGVNLLNASFVRKKKKT</sequence>
<evidence type="ECO:0000256" key="3">
    <source>
        <dbReference type="ARBA" id="ARBA00022679"/>
    </source>
</evidence>
<keyword evidence="6" id="KW-0539">Nucleus</keyword>
<dbReference type="PROSITE" id="PS51728">
    <property type="entry name" value="RTT109_HAT"/>
    <property type="match status" value="1"/>
</dbReference>
<dbReference type="GO" id="GO:0005634">
    <property type="term" value="C:nucleus"/>
    <property type="evidence" value="ECO:0007669"/>
    <property type="project" value="UniProtKB-SubCell"/>
</dbReference>
<dbReference type="GeneID" id="55995820"/>
<evidence type="ECO:0000313" key="9">
    <source>
        <dbReference type="Proteomes" id="UP000509510"/>
    </source>
</evidence>
<dbReference type="Pfam" id="PF12722">
    <property type="entry name" value="Hid1"/>
    <property type="match status" value="1"/>
</dbReference>
<feature type="compositionally biased region" description="Polar residues" evidence="7">
    <location>
        <begin position="1292"/>
        <end position="1302"/>
    </location>
</feature>
<feature type="compositionally biased region" description="Polar residues" evidence="7">
    <location>
        <begin position="671"/>
        <end position="680"/>
    </location>
</feature>
<dbReference type="Pfam" id="PF08214">
    <property type="entry name" value="HAT_KAT11"/>
    <property type="match status" value="1"/>
</dbReference>
<feature type="compositionally biased region" description="Polar residues" evidence="7">
    <location>
        <begin position="1424"/>
        <end position="1433"/>
    </location>
</feature>
<dbReference type="PANTHER" id="PTHR21575">
    <property type="entry name" value="PROTEIN HID1"/>
    <property type="match status" value="1"/>
</dbReference>
<feature type="region of interest" description="Disordered" evidence="7">
    <location>
        <begin position="882"/>
        <end position="903"/>
    </location>
</feature>
<dbReference type="InterPro" id="IPR016849">
    <property type="entry name" value="Rtt109"/>
</dbReference>
<evidence type="ECO:0000256" key="7">
    <source>
        <dbReference type="SAM" id="MobiDB-lite"/>
    </source>
</evidence>
<keyword evidence="3" id="KW-0808">Transferase</keyword>
<proteinExistence type="predicted"/>
<dbReference type="GO" id="GO:0016020">
    <property type="term" value="C:membrane"/>
    <property type="evidence" value="ECO:0007669"/>
    <property type="project" value="TreeGrafter"/>
</dbReference>
<dbReference type="EMBL" id="CP055901">
    <property type="protein sequence ID" value="QKX61184.1"/>
    <property type="molecule type" value="Genomic_DNA"/>
</dbReference>
<feature type="region of interest" description="Disordered" evidence="7">
    <location>
        <begin position="1397"/>
        <end position="1462"/>
    </location>
</feature>
<evidence type="ECO:0000256" key="4">
    <source>
        <dbReference type="ARBA" id="ARBA00023015"/>
    </source>
</evidence>
<reference evidence="9" key="1">
    <citation type="submission" date="2020-06" db="EMBL/GenBank/DDBJ databases">
        <title>A chromosome-scale genome assembly of Talaromyces rugulosus W13939.</title>
        <authorList>
            <person name="Wang B."/>
            <person name="Guo L."/>
            <person name="Ye K."/>
            <person name="Wang L."/>
        </authorList>
    </citation>
    <scope>NUCLEOTIDE SEQUENCE [LARGE SCALE GENOMIC DNA]</scope>
    <source>
        <strain evidence="9">W13939</strain>
    </source>
</reference>
<dbReference type="RefSeq" id="XP_035347359.1">
    <property type="nucleotide sequence ID" value="XM_035491466.1"/>
</dbReference>
<dbReference type="Proteomes" id="UP000509510">
    <property type="component" value="Chromosome IV"/>
</dbReference>
<dbReference type="OrthoDB" id="432953at2759"/>
<dbReference type="GO" id="GO:0005797">
    <property type="term" value="C:Golgi medial cisterna"/>
    <property type="evidence" value="ECO:0007669"/>
    <property type="project" value="TreeGrafter"/>
</dbReference>
<evidence type="ECO:0000256" key="6">
    <source>
        <dbReference type="ARBA" id="ARBA00023242"/>
    </source>
</evidence>
<feature type="region of interest" description="Disordered" evidence="7">
    <location>
        <begin position="586"/>
        <end position="684"/>
    </location>
</feature>
<comment type="subcellular location">
    <subcellularLocation>
        <location evidence="1">Nucleus</location>
    </subcellularLocation>
</comment>
<feature type="compositionally biased region" description="Acidic residues" evidence="7">
    <location>
        <begin position="641"/>
        <end position="655"/>
    </location>
</feature>
<feature type="compositionally biased region" description="Low complexity" evidence="7">
    <location>
        <begin position="1265"/>
        <end position="1282"/>
    </location>
</feature>
<keyword evidence="9" id="KW-1185">Reference proteome</keyword>
<protein>
    <recommendedName>
        <fullName evidence="2">histone acetyltransferase</fullName>
        <ecNumber evidence="2">2.3.1.48</ecNumber>
    </recommendedName>
</protein>
<dbReference type="GO" id="GO:0006355">
    <property type="term" value="P:regulation of DNA-templated transcription"/>
    <property type="evidence" value="ECO:0007669"/>
    <property type="project" value="InterPro"/>
</dbReference>
<dbReference type="InterPro" id="IPR026705">
    <property type="entry name" value="Hid-1/Ecm30"/>
</dbReference>
<dbReference type="GO" id="GO:0010484">
    <property type="term" value="F:histone H3 acetyltransferase activity"/>
    <property type="evidence" value="ECO:0007669"/>
    <property type="project" value="InterPro"/>
</dbReference>
<evidence type="ECO:0000313" key="8">
    <source>
        <dbReference type="EMBL" id="QKX61184.1"/>
    </source>
</evidence>
<feature type="compositionally biased region" description="Polar residues" evidence="7">
    <location>
        <begin position="1247"/>
        <end position="1257"/>
    </location>
</feature>
<evidence type="ECO:0000256" key="5">
    <source>
        <dbReference type="ARBA" id="ARBA00023163"/>
    </source>
</evidence>
<dbReference type="InterPro" id="IPR013178">
    <property type="entry name" value="Histone_AcTrfase_Rtt109/CBP"/>
</dbReference>
<dbReference type="PANTHER" id="PTHR21575:SF12">
    <property type="entry name" value="PROTEIN HID1"/>
    <property type="match status" value="1"/>
</dbReference>